<dbReference type="InterPro" id="IPR002559">
    <property type="entry name" value="Transposase_11"/>
</dbReference>
<dbReference type="RefSeq" id="WP_115870562.1">
    <property type="nucleotide sequence ID" value="NZ_QREG01000055.1"/>
</dbReference>
<feature type="domain" description="Transposase IS4-like" evidence="1">
    <location>
        <begin position="173"/>
        <end position="443"/>
    </location>
</feature>
<dbReference type="EMBL" id="QREG01000055">
    <property type="protein sequence ID" value="RED91167.1"/>
    <property type="molecule type" value="Genomic_DNA"/>
</dbReference>
<dbReference type="AlphaFoldDB" id="A0A3D9KVQ1"/>
<protein>
    <submittedName>
        <fullName evidence="2">IS4 family transposase</fullName>
    </submittedName>
</protein>
<dbReference type="InterPro" id="IPR047654">
    <property type="entry name" value="IS1634_transpos"/>
</dbReference>
<dbReference type="Pfam" id="PF01609">
    <property type="entry name" value="DDE_Tnp_1"/>
    <property type="match status" value="1"/>
</dbReference>
<dbReference type="SUPFAM" id="SSF53098">
    <property type="entry name" value="Ribonuclease H-like"/>
    <property type="match status" value="1"/>
</dbReference>
<sequence length="508" mass="58330">MFIRQKQNASGKISVQIIDTSGPKDRLVKTIGSSSDPLKVEELMNQAKEWLANYTGQQSLSFGFVEDEHFVENLKNGLNKVLLVGPSLILGKIYDEIGFSKVGDDMLRHLVISRLVFPLSKLKTCEYLLRYQNLEVSVDQIYRYLDKIQANFKQELQQISYNHTLTLLGGSLSVVFYDVTTLYFEASDEDDLRKTGFSKEGKHQHPQIVLGLLVSTNGYPLSFEMFEGNQFEGHTMVPVLEAFKRTFQIDKLIVVADAGLMSKKNLEYLSERGYEFIIGARLKNESTSIKDKVLALKLKDGQSALLDYPGGHRLIVTHTTSRAKKDRRNREKGLQKIEQKLKSGKLSKQHINNRGYNKYLKLQGEVNISIDYEKFGADQQWDGLKGYLTNSKLSKEQVVAEYNELWQIEKAFRISKTDLRVRPIYHRLPKRIEAHLIVAFCSYKVYKELDRQLKAQKSDISPQTAIELMKTIYQINVRLPKSKNIQSVIFTEGEPQKQLMKMFGFQTD</sequence>
<organism evidence="2 3">
    <name type="scientific">Marinoscillum furvescens DSM 4134</name>
    <dbReference type="NCBI Taxonomy" id="1122208"/>
    <lineage>
        <taxon>Bacteria</taxon>
        <taxon>Pseudomonadati</taxon>
        <taxon>Bacteroidota</taxon>
        <taxon>Cytophagia</taxon>
        <taxon>Cytophagales</taxon>
        <taxon>Reichenbachiellaceae</taxon>
        <taxon>Marinoscillum</taxon>
    </lineage>
</organism>
<dbReference type="PANTHER" id="PTHR34614:SF2">
    <property type="entry name" value="TRANSPOSASE IS4-LIKE DOMAIN-CONTAINING PROTEIN"/>
    <property type="match status" value="1"/>
</dbReference>
<dbReference type="InterPro" id="IPR012337">
    <property type="entry name" value="RNaseH-like_sf"/>
</dbReference>
<accession>A0A3D9KVQ1</accession>
<proteinExistence type="predicted"/>
<name>A0A3D9KVQ1_MARFU</name>
<dbReference type="GO" id="GO:0006313">
    <property type="term" value="P:DNA transposition"/>
    <property type="evidence" value="ECO:0007669"/>
    <property type="project" value="InterPro"/>
</dbReference>
<evidence type="ECO:0000313" key="2">
    <source>
        <dbReference type="EMBL" id="RED91167.1"/>
    </source>
</evidence>
<dbReference type="OrthoDB" id="740398at2"/>
<gene>
    <name evidence="2" type="ORF">C7460_1551</name>
</gene>
<dbReference type="NCBIfam" id="NF033559">
    <property type="entry name" value="transpos_IS1634"/>
    <property type="match status" value="1"/>
</dbReference>
<evidence type="ECO:0000259" key="1">
    <source>
        <dbReference type="Pfam" id="PF01609"/>
    </source>
</evidence>
<dbReference type="GO" id="GO:0003677">
    <property type="term" value="F:DNA binding"/>
    <property type="evidence" value="ECO:0007669"/>
    <property type="project" value="InterPro"/>
</dbReference>
<evidence type="ECO:0000313" key="3">
    <source>
        <dbReference type="Proteomes" id="UP000256779"/>
    </source>
</evidence>
<reference evidence="2 3" key="1">
    <citation type="submission" date="2018-07" db="EMBL/GenBank/DDBJ databases">
        <title>Genomic Encyclopedia of Type Strains, Phase IV (KMG-IV): sequencing the most valuable type-strain genomes for metagenomic binning, comparative biology and taxonomic classification.</title>
        <authorList>
            <person name="Goeker M."/>
        </authorList>
    </citation>
    <scope>NUCLEOTIDE SEQUENCE [LARGE SCALE GENOMIC DNA]</scope>
    <source>
        <strain evidence="2 3">DSM 4134</strain>
    </source>
</reference>
<dbReference type="GO" id="GO:0004803">
    <property type="term" value="F:transposase activity"/>
    <property type="evidence" value="ECO:0007669"/>
    <property type="project" value="InterPro"/>
</dbReference>
<keyword evidence="3" id="KW-1185">Reference proteome</keyword>
<comment type="caution">
    <text evidence="2">The sequence shown here is derived from an EMBL/GenBank/DDBJ whole genome shotgun (WGS) entry which is preliminary data.</text>
</comment>
<dbReference type="PANTHER" id="PTHR34614">
    <property type="match status" value="1"/>
</dbReference>
<dbReference type="Proteomes" id="UP000256779">
    <property type="component" value="Unassembled WGS sequence"/>
</dbReference>